<feature type="region of interest" description="Disordered" evidence="1">
    <location>
        <begin position="1"/>
        <end position="20"/>
    </location>
</feature>
<evidence type="ECO:0000313" key="3">
    <source>
        <dbReference type="EMBL" id="KAK3172595.1"/>
    </source>
</evidence>
<accession>A0AAD9Z6R4</accession>
<dbReference type="EMBL" id="JASNWA010000007">
    <property type="protein sequence ID" value="KAK3172595.1"/>
    <property type="molecule type" value="Genomic_DNA"/>
</dbReference>
<organism evidence="3 4">
    <name type="scientific">Lepraria neglecta</name>
    <dbReference type="NCBI Taxonomy" id="209136"/>
    <lineage>
        <taxon>Eukaryota</taxon>
        <taxon>Fungi</taxon>
        <taxon>Dikarya</taxon>
        <taxon>Ascomycota</taxon>
        <taxon>Pezizomycotina</taxon>
        <taxon>Lecanoromycetes</taxon>
        <taxon>OSLEUM clade</taxon>
        <taxon>Lecanoromycetidae</taxon>
        <taxon>Lecanorales</taxon>
        <taxon>Lecanorineae</taxon>
        <taxon>Stereocaulaceae</taxon>
        <taxon>Lepraria</taxon>
    </lineage>
</organism>
<comment type="caution">
    <text evidence="3">The sequence shown here is derived from an EMBL/GenBank/DDBJ whole genome shotgun (WGS) entry which is preliminary data.</text>
</comment>
<dbReference type="InterPro" id="IPR005123">
    <property type="entry name" value="Oxoglu/Fe-dep_dioxygenase_dom"/>
</dbReference>
<dbReference type="Gene3D" id="2.60.120.620">
    <property type="entry name" value="q2cbj1_9rhob like domain"/>
    <property type="match status" value="1"/>
</dbReference>
<dbReference type="AlphaFoldDB" id="A0AAD9Z6R4"/>
<gene>
    <name evidence="3" type="ORF">OEA41_005919</name>
</gene>
<reference evidence="3" key="1">
    <citation type="submission" date="2022-11" db="EMBL/GenBank/DDBJ databases">
        <title>Chromosomal genome sequence assembly and mating type (MAT) locus characterization of the leprose asexual lichenized fungus Lepraria neglecta (Nyl.) Erichsen.</title>
        <authorList>
            <person name="Allen J.L."/>
            <person name="Pfeffer B."/>
        </authorList>
    </citation>
    <scope>NUCLEOTIDE SEQUENCE</scope>
    <source>
        <strain evidence="3">Allen 5258</strain>
    </source>
</reference>
<proteinExistence type="predicted"/>
<sequence length="566" mass="62732">MSSYEDKLAHSSAEEDNPEEASFLSKIGGAVSSHKSVFCCGGSIAIVADDDSRFDYVTTNKKQLTSPPVILRWDLPNGKAIRKLTLPPIVKGKKGQTAIKELLQDCSPATFGKKGEEVLDETYRKAAKLDNNQFSTNFNPHDVGIIDVITQMLLPGIAKPFTGTESIWEEHLGVIAELYKLNIYSAPSGKFRPHVDTPRGATQFGSLVVCLPNPHQGGQLRVAHDGLDMEWDWSNKGETEDDQSIEWAAFYSDCEHEVKEVTSGHRVTLTYNLYVHERVGGIMRDLPTPDLSSMVLYHRVKEALASPAFMKDGGTLGFYCRHAYAHTSDYHNERLPMALKGLDAVFYATFHHLVHSVGMHAVMDDLDDERSSFSEFDSNDEDYNAELVATGLHGIQMSEEGGDDESASVREIVKDAWRSKWRKDIHWFGGPGHQEIALVHLAYGNQPSMVWHYSSAAILVKVPRFNSKVRKELREGPRPCQETSSGDQDKWAYHSITITTIMHSSNIGTSFAFPAGPVKLTTELVGPEPAPVIFALAFPTPRVEKPSCRFAGIELVSRPLGLITCV</sequence>
<protein>
    <recommendedName>
        <fullName evidence="2">Fe2OG dioxygenase domain-containing protein</fullName>
    </recommendedName>
</protein>
<name>A0AAD9Z6R4_9LECA</name>
<evidence type="ECO:0000259" key="2">
    <source>
        <dbReference type="PROSITE" id="PS51471"/>
    </source>
</evidence>
<evidence type="ECO:0000256" key="1">
    <source>
        <dbReference type="SAM" id="MobiDB-lite"/>
    </source>
</evidence>
<keyword evidence="4" id="KW-1185">Reference proteome</keyword>
<dbReference type="PROSITE" id="PS51471">
    <property type="entry name" value="FE2OG_OXY"/>
    <property type="match status" value="1"/>
</dbReference>
<feature type="domain" description="Fe2OG dioxygenase" evidence="2">
    <location>
        <begin position="170"/>
        <end position="277"/>
    </location>
</feature>
<dbReference type="PANTHER" id="PTHR33099:SF7">
    <property type="entry name" value="MYND-TYPE DOMAIN-CONTAINING PROTEIN"/>
    <property type="match status" value="1"/>
</dbReference>
<dbReference type="PANTHER" id="PTHR33099">
    <property type="entry name" value="FE2OG DIOXYGENASE DOMAIN-CONTAINING PROTEIN"/>
    <property type="match status" value="1"/>
</dbReference>
<evidence type="ECO:0000313" key="4">
    <source>
        <dbReference type="Proteomes" id="UP001276659"/>
    </source>
</evidence>
<dbReference type="Proteomes" id="UP001276659">
    <property type="component" value="Unassembled WGS sequence"/>
</dbReference>
<feature type="compositionally biased region" description="Basic and acidic residues" evidence="1">
    <location>
        <begin position="1"/>
        <end position="13"/>
    </location>
</feature>